<evidence type="ECO:0000313" key="7">
    <source>
        <dbReference type="Proteomes" id="UP000050544"/>
    </source>
</evidence>
<reference evidence="6 7" key="1">
    <citation type="submission" date="2015-07" db="EMBL/GenBank/DDBJ databases">
        <title>Whole genome sequence of Thermanaerothrix daxensis DSM 23592.</title>
        <authorList>
            <person name="Hemp J."/>
            <person name="Ward L.M."/>
            <person name="Pace L.A."/>
            <person name="Fischer W.W."/>
        </authorList>
    </citation>
    <scope>NUCLEOTIDE SEQUENCE [LARGE SCALE GENOMIC DNA]</scope>
    <source>
        <strain evidence="6 7">GNS-1</strain>
    </source>
</reference>
<keyword evidence="2" id="KW-0238">DNA-binding</keyword>
<dbReference type="InterPro" id="IPR036388">
    <property type="entry name" value="WH-like_DNA-bd_sf"/>
</dbReference>
<dbReference type="PANTHER" id="PTHR24567">
    <property type="entry name" value="CRP FAMILY TRANSCRIPTIONAL REGULATORY PROTEIN"/>
    <property type="match status" value="1"/>
</dbReference>
<dbReference type="SMART" id="SM00419">
    <property type="entry name" value="HTH_CRP"/>
    <property type="match status" value="1"/>
</dbReference>
<dbReference type="SMART" id="SM00100">
    <property type="entry name" value="cNMP"/>
    <property type="match status" value="1"/>
</dbReference>
<dbReference type="InterPro" id="IPR012318">
    <property type="entry name" value="HTH_CRP"/>
</dbReference>
<keyword evidence="1" id="KW-0805">Transcription regulation</keyword>
<evidence type="ECO:0000256" key="1">
    <source>
        <dbReference type="ARBA" id="ARBA00023015"/>
    </source>
</evidence>
<evidence type="ECO:0000256" key="3">
    <source>
        <dbReference type="ARBA" id="ARBA00023163"/>
    </source>
</evidence>
<feature type="domain" description="HTH crp-type" evidence="5">
    <location>
        <begin position="142"/>
        <end position="213"/>
    </location>
</feature>
<dbReference type="GO" id="GO:0003700">
    <property type="term" value="F:DNA-binding transcription factor activity"/>
    <property type="evidence" value="ECO:0007669"/>
    <property type="project" value="TreeGrafter"/>
</dbReference>
<dbReference type="InterPro" id="IPR000595">
    <property type="entry name" value="cNMP-bd_dom"/>
</dbReference>
<dbReference type="PANTHER" id="PTHR24567:SF28">
    <property type="entry name" value="LISTERIOLYSIN REGULATORY PROTEIN"/>
    <property type="match status" value="1"/>
</dbReference>
<dbReference type="SUPFAM" id="SSF51206">
    <property type="entry name" value="cAMP-binding domain-like"/>
    <property type="match status" value="1"/>
</dbReference>
<dbReference type="InterPro" id="IPR014710">
    <property type="entry name" value="RmlC-like_jellyroll"/>
</dbReference>
<dbReference type="InterPro" id="IPR036390">
    <property type="entry name" value="WH_DNA-bd_sf"/>
</dbReference>
<evidence type="ECO:0000259" key="4">
    <source>
        <dbReference type="PROSITE" id="PS50042"/>
    </source>
</evidence>
<dbReference type="EMBL" id="LGKO01000006">
    <property type="protein sequence ID" value="KPL82200.1"/>
    <property type="molecule type" value="Genomic_DNA"/>
</dbReference>
<protein>
    <recommendedName>
        <fullName evidence="8">Crp/Fnr family transcriptional regulator</fullName>
    </recommendedName>
</protein>
<gene>
    <name evidence="6" type="ORF">SE15_13725</name>
</gene>
<dbReference type="PROSITE" id="PS51063">
    <property type="entry name" value="HTH_CRP_2"/>
    <property type="match status" value="1"/>
</dbReference>
<keyword evidence="7" id="KW-1185">Reference proteome</keyword>
<dbReference type="GO" id="GO:0005829">
    <property type="term" value="C:cytosol"/>
    <property type="evidence" value="ECO:0007669"/>
    <property type="project" value="TreeGrafter"/>
</dbReference>
<accession>A0A0P6Y053</accession>
<organism evidence="6 7">
    <name type="scientific">Thermanaerothrix daxensis</name>
    <dbReference type="NCBI Taxonomy" id="869279"/>
    <lineage>
        <taxon>Bacteria</taxon>
        <taxon>Bacillati</taxon>
        <taxon>Chloroflexota</taxon>
        <taxon>Anaerolineae</taxon>
        <taxon>Anaerolineales</taxon>
        <taxon>Anaerolineaceae</taxon>
        <taxon>Thermanaerothrix</taxon>
    </lineage>
</organism>
<dbReference type="PRINTS" id="PR00034">
    <property type="entry name" value="HTHCRP"/>
</dbReference>
<dbReference type="PROSITE" id="PS50042">
    <property type="entry name" value="CNMP_BINDING_3"/>
    <property type="match status" value="1"/>
</dbReference>
<evidence type="ECO:0000313" key="6">
    <source>
        <dbReference type="EMBL" id="KPL82200.1"/>
    </source>
</evidence>
<evidence type="ECO:0000256" key="2">
    <source>
        <dbReference type="ARBA" id="ARBA00023125"/>
    </source>
</evidence>
<name>A0A0P6Y053_9CHLR</name>
<dbReference type="Pfam" id="PF00027">
    <property type="entry name" value="cNMP_binding"/>
    <property type="match status" value="1"/>
</dbReference>
<evidence type="ECO:0008006" key="8">
    <source>
        <dbReference type="Google" id="ProtNLM"/>
    </source>
</evidence>
<dbReference type="InterPro" id="IPR050397">
    <property type="entry name" value="Env_Response_Regulators"/>
</dbReference>
<sequence length="227" mass="25323">MLQRVEALRHASPEEVRTLVRLGLPRAVEEDGFFFFQDDPAERAYILLAGRVKMIQVTPAGQQVTLRTIGPYRLFGAIGAVNPTATYPASAQALQDSLAWGIASSDFRRLLQNNPALLLDLTHMTTDYLREMQERYREMVTEQVEQRIARVVVRLAGQLGRRIPEGIELTFSRQDLAEIAGTTLYTVSRVLSGWEKRGLILTGRERLVILHPHALAQLAAGSLPPAP</sequence>
<dbReference type="InterPro" id="IPR018490">
    <property type="entry name" value="cNMP-bd_dom_sf"/>
</dbReference>
<dbReference type="CDD" id="cd00038">
    <property type="entry name" value="CAP_ED"/>
    <property type="match status" value="1"/>
</dbReference>
<dbReference type="Gene3D" id="1.10.10.10">
    <property type="entry name" value="Winged helix-like DNA-binding domain superfamily/Winged helix DNA-binding domain"/>
    <property type="match status" value="1"/>
</dbReference>
<dbReference type="STRING" id="869279.SE15_13725"/>
<dbReference type="Pfam" id="PF13545">
    <property type="entry name" value="HTH_Crp_2"/>
    <property type="match status" value="1"/>
</dbReference>
<proteinExistence type="predicted"/>
<feature type="domain" description="Cyclic nucleotide-binding" evidence="4">
    <location>
        <begin position="7"/>
        <end position="111"/>
    </location>
</feature>
<dbReference type="Gene3D" id="2.60.120.10">
    <property type="entry name" value="Jelly Rolls"/>
    <property type="match status" value="1"/>
</dbReference>
<comment type="caution">
    <text evidence="6">The sequence shown here is derived from an EMBL/GenBank/DDBJ whole genome shotgun (WGS) entry which is preliminary data.</text>
</comment>
<dbReference type="Proteomes" id="UP000050544">
    <property type="component" value="Unassembled WGS sequence"/>
</dbReference>
<dbReference type="SUPFAM" id="SSF46785">
    <property type="entry name" value="Winged helix' DNA-binding domain"/>
    <property type="match status" value="1"/>
</dbReference>
<dbReference type="GO" id="GO:0003677">
    <property type="term" value="F:DNA binding"/>
    <property type="evidence" value="ECO:0007669"/>
    <property type="project" value="UniProtKB-KW"/>
</dbReference>
<evidence type="ECO:0000259" key="5">
    <source>
        <dbReference type="PROSITE" id="PS51063"/>
    </source>
</evidence>
<dbReference type="AlphaFoldDB" id="A0A0P6Y053"/>
<keyword evidence="3" id="KW-0804">Transcription</keyword>